<keyword evidence="2" id="KW-0732">Signal</keyword>
<evidence type="ECO:0000313" key="4">
    <source>
        <dbReference type="Proteomes" id="UP000298663"/>
    </source>
</evidence>
<feature type="signal peptide" evidence="2">
    <location>
        <begin position="1"/>
        <end position="24"/>
    </location>
</feature>
<dbReference type="EMBL" id="AZBU02000001">
    <property type="protein sequence ID" value="TMS34011.1"/>
    <property type="molecule type" value="Genomic_DNA"/>
</dbReference>
<organism evidence="3 4">
    <name type="scientific">Steinernema carpocapsae</name>
    <name type="common">Entomopathogenic nematode</name>
    <dbReference type="NCBI Taxonomy" id="34508"/>
    <lineage>
        <taxon>Eukaryota</taxon>
        <taxon>Metazoa</taxon>
        <taxon>Ecdysozoa</taxon>
        <taxon>Nematoda</taxon>
        <taxon>Chromadorea</taxon>
        <taxon>Rhabditida</taxon>
        <taxon>Tylenchina</taxon>
        <taxon>Panagrolaimomorpha</taxon>
        <taxon>Strongyloidoidea</taxon>
        <taxon>Steinernematidae</taxon>
        <taxon>Steinernema</taxon>
    </lineage>
</organism>
<comment type="caution">
    <text evidence="3">The sequence shown here is derived from an EMBL/GenBank/DDBJ whole genome shotgun (WGS) entry which is preliminary data.</text>
</comment>
<evidence type="ECO:0000313" key="3">
    <source>
        <dbReference type="EMBL" id="TMS34011.1"/>
    </source>
</evidence>
<accession>A0A4U8UMG1</accession>
<protein>
    <submittedName>
        <fullName evidence="3">Uncharacterized protein</fullName>
    </submittedName>
</protein>
<reference evidence="3 4" key="2">
    <citation type="journal article" date="2019" name="G3 (Bethesda)">
        <title>Hybrid Assembly of the Genome of the Entomopathogenic Nematode Steinernema carpocapsae Identifies the X-Chromosome.</title>
        <authorList>
            <person name="Serra L."/>
            <person name="Macchietto M."/>
            <person name="Macias-Munoz A."/>
            <person name="McGill C.J."/>
            <person name="Rodriguez I.M."/>
            <person name="Rodriguez B."/>
            <person name="Murad R."/>
            <person name="Mortazavi A."/>
        </authorList>
    </citation>
    <scope>NUCLEOTIDE SEQUENCE [LARGE SCALE GENOMIC DNA]</scope>
    <source>
        <strain evidence="3 4">ALL</strain>
    </source>
</reference>
<evidence type="ECO:0000256" key="1">
    <source>
        <dbReference type="SAM" id="MobiDB-lite"/>
    </source>
</evidence>
<feature type="region of interest" description="Disordered" evidence="1">
    <location>
        <begin position="54"/>
        <end position="83"/>
    </location>
</feature>
<dbReference type="Proteomes" id="UP000298663">
    <property type="component" value="Chromosome X"/>
</dbReference>
<feature type="region of interest" description="Disordered" evidence="1">
    <location>
        <begin position="96"/>
        <end position="157"/>
    </location>
</feature>
<proteinExistence type="predicted"/>
<keyword evidence="4" id="KW-1185">Reference proteome</keyword>
<sequence length="290" mass="33472">MIPHSLIACFFLSHVFLLCASTNSLNHERSRQILCLRGYSQFCSGAAILFDSSTPPEPMLESQDRPLIEPPATSSPPRNESNVFDTRSEFRSFKEHNFAITGQEPPSIEEGVRSRTRNDERREQPQPVDRATVFESQTPNREQIEPTGANPNLAQQTKSPTVLEEMFIQMLTHGDGDPTGEQEKLLTVSHARLKKLCWKYYPAAKVHCFRRRIKKKFLEKCSGYMEDCRRFVYPQNPVDEASQVYQSNVRLSYYNQVVLPMYNRQTASYTFDESSNSNRWYNQNEWAPLG</sequence>
<dbReference type="AlphaFoldDB" id="A0A4U8UMG1"/>
<gene>
    <name evidence="3" type="ORF">L596_001678</name>
</gene>
<evidence type="ECO:0000256" key="2">
    <source>
        <dbReference type="SAM" id="SignalP"/>
    </source>
</evidence>
<feature type="compositionally biased region" description="Basic and acidic residues" evidence="1">
    <location>
        <begin position="110"/>
        <end position="124"/>
    </location>
</feature>
<dbReference type="EMBL" id="CM016762">
    <property type="protein sequence ID" value="TMS34011.1"/>
    <property type="molecule type" value="Genomic_DNA"/>
</dbReference>
<reference evidence="3 4" key="1">
    <citation type="journal article" date="2015" name="Genome Biol.">
        <title>Comparative genomics of Steinernema reveals deeply conserved gene regulatory networks.</title>
        <authorList>
            <person name="Dillman A.R."/>
            <person name="Macchietto M."/>
            <person name="Porter C.F."/>
            <person name="Rogers A."/>
            <person name="Williams B."/>
            <person name="Antoshechkin I."/>
            <person name="Lee M.M."/>
            <person name="Goodwin Z."/>
            <person name="Lu X."/>
            <person name="Lewis E.E."/>
            <person name="Goodrich-Blair H."/>
            <person name="Stock S.P."/>
            <person name="Adams B.J."/>
            <person name="Sternberg P.W."/>
            <person name="Mortazavi A."/>
        </authorList>
    </citation>
    <scope>NUCLEOTIDE SEQUENCE [LARGE SCALE GENOMIC DNA]</scope>
    <source>
        <strain evidence="3 4">ALL</strain>
    </source>
</reference>
<feature type="chain" id="PRO_5020878646" evidence="2">
    <location>
        <begin position="25"/>
        <end position="290"/>
    </location>
</feature>
<name>A0A4U8UMG1_STECR</name>